<feature type="compositionally biased region" description="Basic and acidic residues" evidence="1">
    <location>
        <begin position="37"/>
        <end position="78"/>
    </location>
</feature>
<dbReference type="RefSeq" id="WP_155319886.1">
    <property type="nucleotide sequence ID" value="NZ_AP021874.1"/>
</dbReference>
<dbReference type="EMBL" id="AP021874">
    <property type="protein sequence ID" value="BBO72137.1"/>
    <property type="molecule type" value="Genomic_DNA"/>
</dbReference>
<evidence type="ECO:0000313" key="3">
    <source>
        <dbReference type="EMBL" id="BBO72137.1"/>
    </source>
</evidence>
<dbReference type="KEGG" id="dalk:DSCA_60670"/>
<name>A0A5K7Z6D3_9BACT</name>
<feature type="region of interest" description="Disordered" evidence="1">
    <location>
        <begin position="1"/>
        <end position="78"/>
    </location>
</feature>
<evidence type="ECO:0000256" key="1">
    <source>
        <dbReference type="SAM" id="MobiDB-lite"/>
    </source>
</evidence>
<sequence>MDDSEVDKTDVQVLGYRKREDEPHELSAESGGNNVDLLDHDLTDERKANEKDQGPAEESKVNEKDQDSTEESKANEKEAVYQKVAQNKEGKKKPLISIFFGLVGHFLNWLNQYSNLMVALATFALAFLTYSHIDEAREMRKETKKLADSSIKQFMIKSYPVFLVVTEKTEYIDGIFNHSYQIHNMGELAAHDVTCLFVQVFKDRKKRWMFIVDSSGMYEGKNRSSNLDYSEKIPPNSHKKISFKKHFEGEYAFEEMVYQLVYIRFKVPYDDIVDSRNQRKTIFGLN</sequence>
<reference evidence="3 4" key="1">
    <citation type="submission" date="2019-11" db="EMBL/GenBank/DDBJ databases">
        <title>Comparative genomics of hydrocarbon-degrading Desulfosarcina strains.</title>
        <authorList>
            <person name="Watanabe M."/>
            <person name="Kojima H."/>
            <person name="Fukui M."/>
        </authorList>
    </citation>
    <scope>NUCLEOTIDE SEQUENCE [LARGE SCALE GENOMIC DNA]</scope>
    <source>
        <strain evidence="3 4">PL12</strain>
    </source>
</reference>
<keyword evidence="2" id="KW-0812">Transmembrane</keyword>
<accession>A0A5K7Z6D3</accession>
<keyword evidence="2" id="KW-1133">Transmembrane helix</keyword>
<keyword evidence="4" id="KW-1185">Reference proteome</keyword>
<feature type="compositionally biased region" description="Basic and acidic residues" evidence="1">
    <location>
        <begin position="1"/>
        <end position="10"/>
    </location>
</feature>
<gene>
    <name evidence="3" type="ORF">DSCA_60670</name>
</gene>
<dbReference type="AlphaFoldDB" id="A0A5K7Z6D3"/>
<evidence type="ECO:0000256" key="2">
    <source>
        <dbReference type="SAM" id="Phobius"/>
    </source>
</evidence>
<evidence type="ECO:0000313" key="4">
    <source>
        <dbReference type="Proteomes" id="UP000427906"/>
    </source>
</evidence>
<keyword evidence="2" id="KW-0472">Membrane</keyword>
<feature type="transmembrane region" description="Helical" evidence="2">
    <location>
        <begin position="116"/>
        <end position="133"/>
    </location>
</feature>
<organism evidence="3 4">
    <name type="scientific">Desulfosarcina alkanivorans</name>
    <dbReference type="NCBI Taxonomy" id="571177"/>
    <lineage>
        <taxon>Bacteria</taxon>
        <taxon>Pseudomonadati</taxon>
        <taxon>Thermodesulfobacteriota</taxon>
        <taxon>Desulfobacteria</taxon>
        <taxon>Desulfobacterales</taxon>
        <taxon>Desulfosarcinaceae</taxon>
        <taxon>Desulfosarcina</taxon>
    </lineage>
</organism>
<protein>
    <submittedName>
        <fullName evidence="3">Uncharacterized protein</fullName>
    </submittedName>
</protein>
<feature type="compositionally biased region" description="Basic and acidic residues" evidence="1">
    <location>
        <begin position="17"/>
        <end position="27"/>
    </location>
</feature>
<dbReference type="Proteomes" id="UP000427906">
    <property type="component" value="Chromosome"/>
</dbReference>
<proteinExistence type="predicted"/>